<dbReference type="InterPro" id="IPR011333">
    <property type="entry name" value="SKP1/BTB/POZ_sf"/>
</dbReference>
<dbReference type="EnsemblMetazoa" id="ADIR001058-RA">
    <property type="protein sequence ID" value="ADIR001058-PA"/>
    <property type="gene ID" value="ADIR001058"/>
</dbReference>
<dbReference type="InterPro" id="IPR041257">
    <property type="entry name" value="APC_rep"/>
</dbReference>
<reference evidence="10" key="1">
    <citation type="submission" date="2013-03" db="EMBL/GenBank/DDBJ databases">
        <title>The Genome Sequence of Anopheles dirus WRAIR2.</title>
        <authorList>
            <consortium name="The Broad Institute Genomics Platform"/>
            <person name="Neafsey D.E."/>
            <person name="Walton C."/>
            <person name="Walker B."/>
            <person name="Young S.K."/>
            <person name="Zeng Q."/>
            <person name="Gargeya S."/>
            <person name="Fitzgerald M."/>
            <person name="Haas B."/>
            <person name="Abouelleil A."/>
            <person name="Allen A.W."/>
            <person name="Alvarado L."/>
            <person name="Arachchi H.M."/>
            <person name="Berlin A.M."/>
            <person name="Chapman S.B."/>
            <person name="Gainer-Dewar J."/>
            <person name="Goldberg J."/>
            <person name="Griggs A."/>
            <person name="Gujja S."/>
            <person name="Hansen M."/>
            <person name="Howarth C."/>
            <person name="Imamovic A."/>
            <person name="Ireland A."/>
            <person name="Larimer J."/>
            <person name="McCowan C."/>
            <person name="Murphy C."/>
            <person name="Pearson M."/>
            <person name="Poon T.W."/>
            <person name="Priest M."/>
            <person name="Roberts A."/>
            <person name="Saif S."/>
            <person name="Shea T."/>
            <person name="Sisk P."/>
            <person name="Sykes S."/>
            <person name="Wortman J."/>
            <person name="Nusbaum C."/>
            <person name="Birren B."/>
        </authorList>
    </citation>
    <scope>NUCLEOTIDE SEQUENCE [LARGE SCALE GENOMIC DNA]</scope>
    <source>
        <strain evidence="10">WRAIR2</strain>
    </source>
</reference>
<dbReference type="Gene3D" id="1.25.10.10">
    <property type="entry name" value="Leucine-rich Repeat Variant"/>
    <property type="match status" value="1"/>
</dbReference>
<name>A0A182N0A3_9DIPT</name>
<feature type="compositionally biased region" description="Polar residues" evidence="7">
    <location>
        <begin position="451"/>
        <end position="462"/>
    </location>
</feature>
<dbReference type="GO" id="GO:0008013">
    <property type="term" value="F:beta-catenin binding"/>
    <property type="evidence" value="ECO:0007669"/>
    <property type="project" value="InterPro"/>
</dbReference>
<keyword evidence="10" id="KW-1185">Reference proteome</keyword>
<dbReference type="Proteomes" id="UP000075884">
    <property type="component" value="Unassembled WGS sequence"/>
</dbReference>
<evidence type="ECO:0000256" key="7">
    <source>
        <dbReference type="SAM" id="MobiDB-lite"/>
    </source>
</evidence>
<keyword evidence="2" id="KW-0879">Wnt signaling pathway</keyword>
<dbReference type="GO" id="GO:0016342">
    <property type="term" value="C:catenin complex"/>
    <property type="evidence" value="ECO:0007669"/>
    <property type="project" value="TreeGrafter"/>
</dbReference>
<dbReference type="SMART" id="SM00225">
    <property type="entry name" value="BTB"/>
    <property type="match status" value="1"/>
</dbReference>
<keyword evidence="4" id="KW-0863">Zinc-finger</keyword>
<feature type="region of interest" description="Disordered" evidence="7">
    <location>
        <begin position="147"/>
        <end position="201"/>
    </location>
</feature>
<dbReference type="GO" id="GO:0005881">
    <property type="term" value="C:cytoplasmic microtubule"/>
    <property type="evidence" value="ECO:0007669"/>
    <property type="project" value="TreeGrafter"/>
</dbReference>
<keyword evidence="3" id="KW-0479">Metal-binding</keyword>
<feature type="region of interest" description="Disordered" evidence="7">
    <location>
        <begin position="1128"/>
        <end position="1147"/>
    </location>
</feature>
<feature type="compositionally biased region" description="Acidic residues" evidence="7">
    <location>
        <begin position="1570"/>
        <end position="1584"/>
    </location>
</feature>
<protein>
    <recommendedName>
        <fullName evidence="8">BTB domain-containing protein</fullName>
    </recommendedName>
</protein>
<dbReference type="Pfam" id="PF18797">
    <property type="entry name" value="APC_rep"/>
    <property type="match status" value="1"/>
</dbReference>
<evidence type="ECO:0000259" key="8">
    <source>
        <dbReference type="PROSITE" id="PS50097"/>
    </source>
</evidence>
<dbReference type="PROSITE" id="PS50176">
    <property type="entry name" value="ARM_REPEAT"/>
    <property type="match status" value="2"/>
</dbReference>
<feature type="compositionally biased region" description="Low complexity" evidence="7">
    <location>
        <begin position="438"/>
        <end position="450"/>
    </location>
</feature>
<feature type="region of interest" description="Disordered" evidence="7">
    <location>
        <begin position="1795"/>
        <end position="1826"/>
    </location>
</feature>
<feature type="compositionally biased region" description="Basic and acidic residues" evidence="7">
    <location>
        <begin position="287"/>
        <end position="301"/>
    </location>
</feature>
<evidence type="ECO:0000256" key="3">
    <source>
        <dbReference type="ARBA" id="ARBA00022723"/>
    </source>
</evidence>
<evidence type="ECO:0000313" key="9">
    <source>
        <dbReference type="EnsemblMetazoa" id="ADIR001058-PA"/>
    </source>
</evidence>
<dbReference type="Pfam" id="PF00514">
    <property type="entry name" value="Arm"/>
    <property type="match status" value="1"/>
</dbReference>
<organism evidence="9 10">
    <name type="scientific">Anopheles dirus</name>
    <dbReference type="NCBI Taxonomy" id="7168"/>
    <lineage>
        <taxon>Eukaryota</taxon>
        <taxon>Metazoa</taxon>
        <taxon>Ecdysozoa</taxon>
        <taxon>Arthropoda</taxon>
        <taxon>Hexapoda</taxon>
        <taxon>Insecta</taxon>
        <taxon>Pterygota</taxon>
        <taxon>Neoptera</taxon>
        <taxon>Endopterygota</taxon>
        <taxon>Diptera</taxon>
        <taxon>Nematocera</taxon>
        <taxon>Culicoidea</taxon>
        <taxon>Culicidae</taxon>
        <taxon>Anophelinae</taxon>
        <taxon>Anopheles</taxon>
    </lineage>
</organism>
<keyword evidence="5" id="KW-0862">Zinc</keyword>
<evidence type="ECO:0000313" key="10">
    <source>
        <dbReference type="Proteomes" id="UP000075884"/>
    </source>
</evidence>
<feature type="region of interest" description="Disordered" evidence="7">
    <location>
        <begin position="285"/>
        <end position="314"/>
    </location>
</feature>
<comment type="similarity">
    <text evidence="1">Belongs to the adenomatous polyposis coli (APC) family.</text>
</comment>
<dbReference type="PROSITE" id="PS50097">
    <property type="entry name" value="BTB"/>
    <property type="match status" value="1"/>
</dbReference>
<dbReference type="GO" id="GO:0007026">
    <property type="term" value="P:negative regulation of microtubule depolymerization"/>
    <property type="evidence" value="ECO:0007669"/>
    <property type="project" value="TreeGrafter"/>
</dbReference>
<dbReference type="PANTHER" id="PTHR12607">
    <property type="entry name" value="ADENOMATOUS POLYPOSIS COLI PROTEIN FAMILY"/>
    <property type="match status" value="1"/>
</dbReference>
<dbReference type="GO" id="GO:0007389">
    <property type="term" value="P:pattern specification process"/>
    <property type="evidence" value="ECO:0007669"/>
    <property type="project" value="TreeGrafter"/>
</dbReference>
<dbReference type="InterPro" id="IPR011989">
    <property type="entry name" value="ARM-like"/>
</dbReference>
<dbReference type="STRING" id="7168.A0A182N0A3"/>
<feature type="region of interest" description="Disordered" evidence="7">
    <location>
        <begin position="1373"/>
        <end position="1436"/>
    </location>
</feature>
<dbReference type="PANTHER" id="PTHR12607:SF12">
    <property type="entry name" value="APC-LIKE, ISOFORM A-RELATED"/>
    <property type="match status" value="1"/>
</dbReference>
<proteinExistence type="inferred from homology"/>
<feature type="compositionally biased region" description="Basic and acidic residues" evidence="7">
    <location>
        <begin position="1474"/>
        <end position="1520"/>
    </location>
</feature>
<feature type="compositionally biased region" description="Basic residues" evidence="7">
    <location>
        <begin position="647"/>
        <end position="658"/>
    </location>
</feature>
<dbReference type="SUPFAM" id="SSF54695">
    <property type="entry name" value="POZ domain"/>
    <property type="match status" value="1"/>
</dbReference>
<dbReference type="Pfam" id="PF05923">
    <property type="entry name" value="APC_r"/>
    <property type="match status" value="3"/>
</dbReference>
<dbReference type="InterPro" id="IPR016024">
    <property type="entry name" value="ARM-type_fold"/>
</dbReference>
<feature type="repeat" description="ARM" evidence="6">
    <location>
        <begin position="959"/>
        <end position="993"/>
    </location>
</feature>
<dbReference type="InterPro" id="IPR000210">
    <property type="entry name" value="BTB/POZ_dom"/>
</dbReference>
<feature type="compositionally biased region" description="Polar residues" evidence="7">
    <location>
        <begin position="302"/>
        <end position="312"/>
    </location>
</feature>
<evidence type="ECO:0000256" key="6">
    <source>
        <dbReference type="PROSITE-ProRule" id="PRU00259"/>
    </source>
</evidence>
<dbReference type="Gene3D" id="2.20.25.240">
    <property type="match status" value="1"/>
</dbReference>
<dbReference type="InterPro" id="IPR026818">
    <property type="entry name" value="Apc_fam"/>
</dbReference>
<dbReference type="GO" id="GO:0016055">
    <property type="term" value="P:Wnt signaling pathway"/>
    <property type="evidence" value="ECO:0007669"/>
    <property type="project" value="UniProtKB-KW"/>
</dbReference>
<feature type="compositionally biased region" description="Gly residues" evidence="7">
    <location>
        <begin position="1426"/>
        <end position="1436"/>
    </location>
</feature>
<feature type="region of interest" description="Disordered" evidence="7">
    <location>
        <begin position="2032"/>
        <end position="2098"/>
    </location>
</feature>
<feature type="region of interest" description="Disordered" evidence="7">
    <location>
        <begin position="217"/>
        <end position="268"/>
    </location>
</feature>
<feature type="repeat" description="ARM" evidence="6">
    <location>
        <begin position="1008"/>
        <end position="1050"/>
    </location>
</feature>
<feature type="domain" description="BTB" evidence="8">
    <location>
        <begin position="27"/>
        <end position="91"/>
    </location>
</feature>
<dbReference type="Gene3D" id="3.30.710.10">
    <property type="entry name" value="Potassium Channel Kv1.1, Chain A"/>
    <property type="match status" value="1"/>
</dbReference>
<evidence type="ECO:0000256" key="1">
    <source>
        <dbReference type="ARBA" id="ARBA00009051"/>
    </source>
</evidence>
<dbReference type="Pfam" id="PF00651">
    <property type="entry name" value="BTB"/>
    <property type="match status" value="1"/>
</dbReference>
<dbReference type="InterPro" id="IPR009223">
    <property type="entry name" value="APC_rpt"/>
</dbReference>
<sequence length="2174" mass="233971">MHTIIWKNHHEELYGAVYEILQQNTYRDCTLVCEGEFFEAHRFLLACISPYFNKVFATTDRNTTVVLKDVSPHVMSIIMQFIYYGEATIIDGDLENIVAAAVHLELIPVVEMLKNLAKDHSLSKPSAYHGYDASDAHGAARLSVRSQYLRPKSAQTQRKRPAPDTDDSPPECAAVSPLELLAPGGQRPTQSQARQPPGPMAAVAAATLSLAQSLSPPLAHVQRPPPHLPELAHTPATPDAAPNRPTQGHPDQSPDEGASPSPEPLADKDKLWSYGVAMQLLADTSAEAEKRGRSAAADHTRTTLTPDGTSAPVTPGEKWFQGRLEFMLSQRGKPLLVHDGHSFGIQYIRKDKKYWQCNLSRKYNCKARVTTTDTGDIIVTNNEHCHTEIRQHLRKDYKTMKLAASLAANRSLSALPLFSPKALTLPNLANAFLQQSGSSADTSSVSAPESNASPNATHQTEPAQEPGLNLTINNWQRDGRHRPTAQEAGEPECTCGVMPKPSDEDTFGTYGKPAADHSSLEDEFDELDELAVSRKPHFLDYDNRSEEEDELVKKRHGEEDDARAALQEERVQQQQEQEEESAILGCAKTALFQRSTIELPTNTNTTLNILPEKQQHQQQIGLVNGSRGTWPRKERMVGMCSSPPTPPRHHSHHHHHSLNRSSALGEVGPKMECVYSLLSMLGSTNVLEMSSKFLELSRTEEKCSALRRSGCVPLLVHIIHNEANEVARRNARYALMNVVRCNVHDEGCARREMKVLRLIDQLIDYTDLLKDVPEPVPAAEKELPDAERHPIQAIGTLAKISYDEEHRHAMCQFGALQTIASLIQLDHRVHGGAGGPDRVPKCVEMRRYASMVLTNLTFGQGNNKALLCSNRDFMRALVSQLTCPELVQVTASVLRNLSWRADPITKQTLVEIDAVTLLTEAAMRCTVNGENTLKSILSALWNLSNHCAQNRAKICEVPGALELLIDLLRYEAPSKTWSIVENAGGILRNVSSHIAQCEPYRRVLRDRQCLKLLLDQLKSPSLTVVSNAAGTLGNLSGENEQDQRFLREHGAVPMLRSLIYSKHNIISNGSRLALKNLQRVVPTPAAVVVLQDSPGPPGLSVRKQRALMEQELGCAFYRKRASSPEVEVVVGDAEPADQDPEPETPINYGLSEGRLLEHDYQETDIDQLTDYSLRYAENQTDSEEEDQDEEEDGRVVVQAVGGAEEKVLMPEDSVKCYYTEGTPQIISSATSMSDLRGGGASLALKAEPPGTPNHKSNPIPIVDRRLGHDHGCSTPDKPFNYCEEGTPDFSREPSLTIIDLVKSPPEAKAEESIHPEPLAGKSRVSFLGTPRAEADETPLMFSRTSSMGSLSSAEPACTDDKSSIVSEFSRMASGVMSPSELPDSPTQTIPHSPRAQPKRLAKAPGLPKEEEGGGGAAGGERRADGGEGGVGGGGGGENVGAFADTVRKFNVEHTPAQFSCATSLSNLSLDDKEEEGKREGADHVDAGHLEREKAGLEEQQQEKELTEREQKEENELDRVEQAMQELTVEEPGADDPDERECSMPPVLPNPADVLLLQHATISSADRDPLSDGDSDADDGAGEDDELLASCISIGMSSVRARSTAKQQKPPFAGMQYGGGPPDDSDDSSNLSDNNDRLLEECILSGMPKPKQLIGGGGGGVVKENPFKMMRINALGVGAPASDELNPFHVEDSPCNFSTVSALSELTMASDTGLHEQDRMMRDSKQRKVVVVSSPSVESDADDDLLTEAIAVGQRKGQQGRAELLTLSRTAIASPPSEQYGDDQDYQLLADCIQSGMRKGGGAPRPDAAPVEPPTSRKPKNALTTPATLKVVGALAVSAGVGDQPANPRPTTQTPTSAGSLPALDRTDRTCDCPGTTTTNTTNTSSSTVSRSAAGDSIRTEPPDPPIEQTNPPATRRETIGCEADVGDAGDQRKLARKSHVAPVSRLRKGTQHKAIRGSANGLGRISQSVLPRLVRQGTFILERPALPAAPIVNAKAKVIAVATAGPARASTNGMVRQKTITFDRQLSEGAIRATGPTKGTGAIPVWTSGATKGKLAPSTPPPPAVTRKGGASTRAWGTPPPLKGKVGAATGASPTHRASVPVRAWASPAPKAKPTTTTTGVSAACKAGAPVRAWGTPPKAKVAGSGTGISTVGKGGAPAPKALTVAAGGRGVGR</sequence>
<evidence type="ECO:0000256" key="5">
    <source>
        <dbReference type="ARBA" id="ARBA00022833"/>
    </source>
</evidence>
<dbReference type="SMART" id="SM00185">
    <property type="entry name" value="ARM"/>
    <property type="match status" value="7"/>
</dbReference>
<dbReference type="SUPFAM" id="SSF48371">
    <property type="entry name" value="ARM repeat"/>
    <property type="match status" value="1"/>
</dbReference>
<dbReference type="GO" id="GO:0016477">
    <property type="term" value="P:cell migration"/>
    <property type="evidence" value="ECO:0007669"/>
    <property type="project" value="TreeGrafter"/>
</dbReference>
<dbReference type="GO" id="GO:0001708">
    <property type="term" value="P:cell fate specification"/>
    <property type="evidence" value="ECO:0007669"/>
    <property type="project" value="TreeGrafter"/>
</dbReference>
<dbReference type="GO" id="GO:0008270">
    <property type="term" value="F:zinc ion binding"/>
    <property type="evidence" value="ECO:0007669"/>
    <property type="project" value="UniProtKB-KW"/>
</dbReference>
<feature type="compositionally biased region" description="Low complexity" evidence="7">
    <location>
        <begin position="1875"/>
        <end position="1887"/>
    </location>
</feature>
<feature type="region of interest" description="Disordered" evidence="7">
    <location>
        <begin position="1470"/>
        <end position="1584"/>
    </location>
</feature>
<dbReference type="CDD" id="cd18186">
    <property type="entry name" value="BTB_POZ_ZBTB_KLHL-like"/>
    <property type="match status" value="1"/>
</dbReference>
<evidence type="ECO:0000256" key="4">
    <source>
        <dbReference type="ARBA" id="ARBA00022771"/>
    </source>
</evidence>
<dbReference type="InterPro" id="IPR007588">
    <property type="entry name" value="Znf_FLYWCH"/>
</dbReference>
<feature type="region of interest" description="Disordered" evidence="7">
    <location>
        <begin position="638"/>
        <end position="663"/>
    </location>
</feature>
<feature type="region of interest" description="Disordered" evidence="7">
    <location>
        <begin position="438"/>
        <end position="468"/>
    </location>
</feature>
<dbReference type="GO" id="GO:0007399">
    <property type="term" value="P:nervous system development"/>
    <property type="evidence" value="ECO:0007669"/>
    <property type="project" value="TreeGrafter"/>
</dbReference>
<dbReference type="VEuPathDB" id="VectorBase:ADIR001058"/>
<accession>A0A182N0A3</accession>
<dbReference type="GO" id="GO:0090090">
    <property type="term" value="P:negative regulation of canonical Wnt signaling pathway"/>
    <property type="evidence" value="ECO:0007669"/>
    <property type="project" value="TreeGrafter"/>
</dbReference>
<feature type="compositionally biased region" description="Acidic residues" evidence="7">
    <location>
        <begin position="1527"/>
        <end position="1538"/>
    </location>
</feature>
<dbReference type="GO" id="GO:0008017">
    <property type="term" value="F:microtubule binding"/>
    <property type="evidence" value="ECO:0007669"/>
    <property type="project" value="TreeGrafter"/>
</dbReference>
<feature type="compositionally biased region" description="Polar residues" evidence="7">
    <location>
        <begin position="1848"/>
        <end position="1858"/>
    </location>
</feature>
<feature type="region of interest" description="Disordered" evidence="7">
    <location>
        <begin position="1600"/>
        <end position="1633"/>
    </location>
</feature>
<evidence type="ECO:0000256" key="2">
    <source>
        <dbReference type="ARBA" id="ARBA00022687"/>
    </source>
</evidence>
<reference evidence="9" key="2">
    <citation type="submission" date="2020-05" db="UniProtKB">
        <authorList>
            <consortium name="EnsemblMetazoa"/>
        </authorList>
    </citation>
    <scope>IDENTIFICATION</scope>
    <source>
        <strain evidence="9">WRAIR2</strain>
    </source>
</reference>
<feature type="region of interest" description="Disordered" evidence="7">
    <location>
        <begin position="1839"/>
        <end position="1913"/>
    </location>
</feature>
<dbReference type="Pfam" id="PF04500">
    <property type="entry name" value="FLYWCH"/>
    <property type="match status" value="1"/>
</dbReference>
<dbReference type="InterPro" id="IPR000225">
    <property type="entry name" value="Armadillo"/>
</dbReference>
<dbReference type="GO" id="GO:0030877">
    <property type="term" value="C:beta-catenin destruction complex"/>
    <property type="evidence" value="ECO:0007669"/>
    <property type="project" value="TreeGrafter"/>
</dbReference>